<sequence length="499" mass="56515">MPQLTQDIHGKLILVEFTNAKCVREAFTLGLLPDWWSCSEDYRQCVPYITEKEWNDVLIENGVFWCVDSCVHDNAEESYRELSMMISPTIVESEESLFAPELMIVNSAAPSTQASITRDLKCQLTAIGTLVHEAVSVQEAASAKHKASFYILILEVDTHLLPNLDESKTVLWVTGNPEKYPEFDMVLGLGRVLTNENATLKFTTLPLEEPCANIGQNVRHILKATKLLNTAQNHNYEREFVERAGVLEIPRLIETPRLNHEVHSRAKPQQRQVQPFGSGLPLKLSIEDLGPIGVDEVEIKVHAIGVNFMDLLYPSWTGTKRLAIAHLSLNCREFFICASSSYSYLALIGRSWPHQGRRNNSNPRRIWWHRPSRDSDRANFWKASWECIGRFLEIGKKDIWSYGKLPMFPFAKNVTFSAIDLASVSHLVRNSFTAVMELMGAGKLHVAHPLQVFKVSRIEDAFRSMQTGKNFGKMVVEIDADDPVIVIRAVPRQIYVDQG</sequence>
<protein>
    <recommendedName>
        <fullName evidence="2">Enoyl reductase (ER) domain-containing protein</fullName>
    </recommendedName>
</protein>
<gene>
    <name evidence="3" type="ORF">ACJ73_00276</name>
</gene>
<dbReference type="STRING" id="1658174.A0A1J9QHK2"/>
<dbReference type="SMART" id="SM00829">
    <property type="entry name" value="PKS_ER"/>
    <property type="match status" value="1"/>
</dbReference>
<comment type="caution">
    <text evidence="3">The sequence shown here is derived from an EMBL/GenBank/DDBJ whole genome shotgun (WGS) entry which is preliminary data.</text>
</comment>
<reference evidence="3 4" key="1">
    <citation type="submission" date="2015-08" db="EMBL/GenBank/DDBJ databases">
        <title>Emmonsia species relationships and genome sequence.</title>
        <authorList>
            <person name="Cuomo C.A."/>
            <person name="Schwartz I.S."/>
            <person name="Kenyon C."/>
            <person name="De Hoog G.S."/>
            <person name="Govender N.P."/>
            <person name="Botha A."/>
            <person name="Moreno L."/>
            <person name="De Vries M."/>
            <person name="Munoz J.F."/>
            <person name="Stielow J.B."/>
        </authorList>
    </citation>
    <scope>NUCLEOTIDE SEQUENCE [LARGE SCALE GENOMIC DNA]</scope>
    <source>
        <strain evidence="3 4">EI222</strain>
    </source>
</reference>
<dbReference type="InterPro" id="IPR020843">
    <property type="entry name" value="ER"/>
</dbReference>
<keyword evidence="1" id="KW-0808">Transferase</keyword>
<dbReference type="PANTHER" id="PTHR45681">
    <property type="entry name" value="POLYKETIDE SYNTHASE 44-RELATED"/>
    <property type="match status" value="1"/>
</dbReference>
<dbReference type="VEuPathDB" id="FungiDB:ACJ73_00276"/>
<dbReference type="GO" id="GO:0016491">
    <property type="term" value="F:oxidoreductase activity"/>
    <property type="evidence" value="ECO:0007669"/>
    <property type="project" value="InterPro"/>
</dbReference>
<evidence type="ECO:0000259" key="2">
    <source>
        <dbReference type="SMART" id="SM00829"/>
    </source>
</evidence>
<accession>A0A1J9QHK2</accession>
<dbReference type="OrthoDB" id="329835at2759"/>
<dbReference type="Gene3D" id="3.90.180.10">
    <property type="entry name" value="Medium-chain alcohol dehydrogenases, catalytic domain"/>
    <property type="match status" value="1"/>
</dbReference>
<evidence type="ECO:0000313" key="3">
    <source>
        <dbReference type="EMBL" id="OJD28326.1"/>
    </source>
</evidence>
<keyword evidence="4" id="KW-1185">Reference proteome</keyword>
<dbReference type="Pfam" id="PF13602">
    <property type="entry name" value="ADH_zinc_N_2"/>
    <property type="match status" value="1"/>
</dbReference>
<dbReference type="EMBL" id="LGTZ01000017">
    <property type="protein sequence ID" value="OJD28326.1"/>
    <property type="molecule type" value="Genomic_DNA"/>
</dbReference>
<dbReference type="InterPro" id="IPR056501">
    <property type="entry name" value="NAD-bd_HRPKS_sdrA"/>
</dbReference>
<dbReference type="Proteomes" id="UP000242791">
    <property type="component" value="Unassembled WGS sequence"/>
</dbReference>
<proteinExistence type="predicted"/>
<name>A0A1J9QHK2_9EURO</name>
<dbReference type="AlphaFoldDB" id="A0A1J9QHK2"/>
<dbReference type="PANTHER" id="PTHR45681:SF6">
    <property type="entry name" value="POLYKETIDE SYNTHASE 37"/>
    <property type="match status" value="1"/>
</dbReference>
<dbReference type="GO" id="GO:0016740">
    <property type="term" value="F:transferase activity"/>
    <property type="evidence" value="ECO:0007669"/>
    <property type="project" value="UniProtKB-KW"/>
</dbReference>
<evidence type="ECO:0000256" key="1">
    <source>
        <dbReference type="ARBA" id="ARBA00022679"/>
    </source>
</evidence>
<dbReference type="InterPro" id="IPR050444">
    <property type="entry name" value="Polyketide_Synthase"/>
</dbReference>
<feature type="domain" description="Enoyl reductase (ER)" evidence="2">
    <location>
        <begin position="279"/>
        <end position="476"/>
    </location>
</feature>
<dbReference type="Pfam" id="PF23114">
    <property type="entry name" value="NAD-bd_HRPKS_sdrA"/>
    <property type="match status" value="1"/>
</dbReference>
<evidence type="ECO:0000313" key="4">
    <source>
        <dbReference type="Proteomes" id="UP000242791"/>
    </source>
</evidence>
<organism evidence="3 4">
    <name type="scientific">Blastomyces percursus</name>
    <dbReference type="NCBI Taxonomy" id="1658174"/>
    <lineage>
        <taxon>Eukaryota</taxon>
        <taxon>Fungi</taxon>
        <taxon>Dikarya</taxon>
        <taxon>Ascomycota</taxon>
        <taxon>Pezizomycotina</taxon>
        <taxon>Eurotiomycetes</taxon>
        <taxon>Eurotiomycetidae</taxon>
        <taxon>Onygenales</taxon>
        <taxon>Ajellomycetaceae</taxon>
        <taxon>Blastomyces</taxon>
    </lineage>
</organism>